<feature type="transmembrane region" description="Helical" evidence="18">
    <location>
        <begin position="483"/>
        <end position="503"/>
    </location>
</feature>
<evidence type="ECO:0000256" key="15">
    <source>
        <dbReference type="ARBA" id="ARBA00034544"/>
    </source>
</evidence>
<dbReference type="GeneID" id="124815485"/>
<feature type="transmembrane region" description="Helical" evidence="18">
    <location>
        <begin position="247"/>
        <end position="266"/>
    </location>
</feature>
<feature type="transmembrane region" description="Helical" evidence="18">
    <location>
        <begin position="142"/>
        <end position="162"/>
    </location>
</feature>
<feature type="transmembrane region" description="Helical" evidence="18">
    <location>
        <begin position="217"/>
        <end position="241"/>
    </location>
</feature>
<reference evidence="20" key="1">
    <citation type="submission" date="2025-08" db="UniProtKB">
        <authorList>
            <consortium name="RefSeq"/>
        </authorList>
    </citation>
    <scope>IDENTIFICATION</scope>
</reference>
<feature type="compositionally biased region" description="Polar residues" evidence="17">
    <location>
        <begin position="536"/>
        <end position="550"/>
    </location>
</feature>
<dbReference type="PANTHER" id="PTHR31462:SF5">
    <property type="entry name" value="ENDOSOMAL_LYSOSOMAL PROTON CHANNEL TMEM175"/>
    <property type="match status" value="1"/>
</dbReference>
<proteinExistence type="inferred from homology"/>
<keyword evidence="3" id="KW-0813">Transport</keyword>
<evidence type="ECO:0000313" key="19">
    <source>
        <dbReference type="Proteomes" id="UP001652625"/>
    </source>
</evidence>
<keyword evidence="5 18" id="KW-0812">Transmembrane</keyword>
<keyword evidence="4" id="KW-0633">Potassium transport</keyword>
<feature type="transmembrane region" description="Helical" evidence="18">
    <location>
        <begin position="341"/>
        <end position="357"/>
    </location>
</feature>
<evidence type="ECO:0000256" key="13">
    <source>
        <dbReference type="ARBA" id="ARBA00030477"/>
    </source>
</evidence>
<dbReference type="InterPro" id="IPR010617">
    <property type="entry name" value="TMEM175-like"/>
</dbReference>
<feature type="transmembrane region" description="Helical" evidence="18">
    <location>
        <begin position="174"/>
        <end position="196"/>
    </location>
</feature>
<dbReference type="Proteomes" id="UP001652625">
    <property type="component" value="Chromosome 13"/>
</dbReference>
<evidence type="ECO:0000256" key="16">
    <source>
        <dbReference type="ARBA" id="ARBA00044317"/>
    </source>
</evidence>
<keyword evidence="11" id="KW-0407">Ion channel</keyword>
<evidence type="ECO:0000256" key="2">
    <source>
        <dbReference type="ARBA" id="ARBA00006920"/>
    </source>
</evidence>
<evidence type="ECO:0000256" key="6">
    <source>
        <dbReference type="ARBA" id="ARBA00022826"/>
    </source>
</evidence>
<feature type="transmembrane region" description="Helical" evidence="18">
    <location>
        <begin position="378"/>
        <end position="398"/>
    </location>
</feature>
<keyword evidence="10 18" id="KW-0472">Membrane</keyword>
<dbReference type="PANTHER" id="PTHR31462">
    <property type="entry name" value="ENDOSOMAL/LYSOSOMAL POTASSIUM CHANNEL TMEM175"/>
    <property type="match status" value="1"/>
</dbReference>
<keyword evidence="8 18" id="KW-1133">Transmembrane helix</keyword>
<protein>
    <recommendedName>
        <fullName evidence="15">Endosomal/lysosomal proton channel TMEM175</fullName>
    </recommendedName>
    <alternativeName>
        <fullName evidence="16">Potassium channel TMEM175</fullName>
    </alternativeName>
    <alternativeName>
        <fullName evidence="13">Transmembrane protein 175</fullName>
    </alternativeName>
</protein>
<comment type="similarity">
    <text evidence="2">Belongs to the TMEM175 family.</text>
</comment>
<keyword evidence="19" id="KW-1185">Reference proteome</keyword>
<organism evidence="19 20">
    <name type="scientific">Hydra vulgaris</name>
    <name type="common">Hydra</name>
    <name type="synonym">Hydra attenuata</name>
    <dbReference type="NCBI Taxonomy" id="6087"/>
    <lineage>
        <taxon>Eukaryota</taxon>
        <taxon>Metazoa</taxon>
        <taxon>Cnidaria</taxon>
        <taxon>Hydrozoa</taxon>
        <taxon>Hydroidolina</taxon>
        <taxon>Anthoathecata</taxon>
        <taxon>Aplanulata</taxon>
        <taxon>Hydridae</taxon>
        <taxon>Hydra</taxon>
    </lineage>
</organism>
<evidence type="ECO:0000256" key="1">
    <source>
        <dbReference type="ARBA" id="ARBA00004141"/>
    </source>
</evidence>
<evidence type="ECO:0000256" key="7">
    <source>
        <dbReference type="ARBA" id="ARBA00022958"/>
    </source>
</evidence>
<keyword evidence="9" id="KW-0406">Ion transport</keyword>
<evidence type="ECO:0000256" key="17">
    <source>
        <dbReference type="SAM" id="MobiDB-lite"/>
    </source>
</evidence>
<evidence type="ECO:0000256" key="3">
    <source>
        <dbReference type="ARBA" id="ARBA00022448"/>
    </source>
</evidence>
<evidence type="ECO:0000256" key="5">
    <source>
        <dbReference type="ARBA" id="ARBA00022692"/>
    </source>
</evidence>
<dbReference type="RefSeq" id="XP_065671356.1">
    <property type="nucleotide sequence ID" value="XM_065815284.1"/>
</dbReference>
<sequence>MWKDKAACHHDDKVVYHHAINNMKLKSKENLNESKKTRERIKHLEEYYEEHINETLPENHHRADVTSLNRMLAYFDAVMAACATFLAIPLKNIEHEDNNLFSDFIHLISVNLIEYFVGFHIVLSVWENMNTRAIVIKRADDYVLAFVIFEILVTSFLPFSLALQGHYPHEKVSFLSTCVVLGILQVIDVSIVLYAIHSPNLLHVDLKNWTKLELRELTFIMLFRPLVSLFLLIIAGASVLVHYGVSWAFIALLIIVPLIRKFYWFVRRRIKHFEETEKNQFLEHFSKGNVPKERVEIMSDAAVAVVACILILEITGEGFPTREDVNKFGLSNKLTDMTSEFFTYIASFCLVSALWYVNHAVLHLIKTVNVIMLLFQKIFLSFCCLCPLAGSIVLRFAIKRNHESNIAIRYSAMIIFLSSIANFFIFLYGLLTGEKYFHKWASIKNFKINKRQQLYSLAKAINLPFWSLFCALGSLGSPTSSVYILYATFAAAPCFFFASKIILMNHVGKFPTYFLSEDSFSEGNKTGNTSKEKDLQTNSFSSSHLGSYVT</sequence>
<feature type="region of interest" description="Disordered" evidence="17">
    <location>
        <begin position="525"/>
        <end position="550"/>
    </location>
</feature>
<comment type="subcellular location">
    <subcellularLocation>
        <location evidence="1">Membrane</location>
        <topology evidence="1">Multi-pass membrane protein</topology>
    </subcellularLocation>
</comment>
<keyword evidence="7" id="KW-0630">Potassium</keyword>
<comment type="catalytic activity">
    <reaction evidence="12">
        <text>H(+)(in) = H(+)(out)</text>
        <dbReference type="Rhea" id="RHEA:34979"/>
        <dbReference type="ChEBI" id="CHEBI:15378"/>
    </reaction>
</comment>
<feature type="transmembrane region" description="Helical" evidence="18">
    <location>
        <begin position="410"/>
        <end position="433"/>
    </location>
</feature>
<evidence type="ECO:0000256" key="4">
    <source>
        <dbReference type="ARBA" id="ARBA00022538"/>
    </source>
</evidence>
<evidence type="ECO:0000256" key="12">
    <source>
        <dbReference type="ARBA" id="ARBA00024169"/>
    </source>
</evidence>
<keyword evidence="6" id="KW-0631">Potassium channel</keyword>
<feature type="transmembrane region" description="Helical" evidence="18">
    <location>
        <begin position="71"/>
        <end position="92"/>
    </location>
</feature>
<dbReference type="Pfam" id="PF06736">
    <property type="entry name" value="TMEM175"/>
    <property type="match status" value="2"/>
</dbReference>
<evidence type="ECO:0000256" key="10">
    <source>
        <dbReference type="ARBA" id="ARBA00023136"/>
    </source>
</evidence>
<evidence type="ECO:0000256" key="11">
    <source>
        <dbReference type="ARBA" id="ARBA00023303"/>
    </source>
</evidence>
<accession>A0ABM4DAI1</accession>
<evidence type="ECO:0000313" key="20">
    <source>
        <dbReference type="RefSeq" id="XP_065671356.1"/>
    </source>
</evidence>
<evidence type="ECO:0000256" key="9">
    <source>
        <dbReference type="ARBA" id="ARBA00023065"/>
    </source>
</evidence>
<evidence type="ECO:0000256" key="18">
    <source>
        <dbReference type="SAM" id="Phobius"/>
    </source>
</evidence>
<gene>
    <name evidence="20" type="primary">LOC124815485</name>
</gene>
<feature type="transmembrane region" description="Helical" evidence="18">
    <location>
        <begin position="104"/>
        <end position="126"/>
    </location>
</feature>
<comment type="catalytic activity">
    <reaction evidence="14">
        <text>K(+)(in) = K(+)(out)</text>
        <dbReference type="Rhea" id="RHEA:29463"/>
        <dbReference type="ChEBI" id="CHEBI:29103"/>
    </reaction>
</comment>
<name>A0ABM4DAI1_HYDVU</name>
<evidence type="ECO:0000256" key="14">
    <source>
        <dbReference type="ARBA" id="ARBA00034430"/>
    </source>
</evidence>
<evidence type="ECO:0000256" key="8">
    <source>
        <dbReference type="ARBA" id="ARBA00022989"/>
    </source>
</evidence>